<gene>
    <name evidence="2" type="ORF">SKAU_G00391730</name>
</gene>
<evidence type="ECO:0000256" key="1">
    <source>
        <dbReference type="SAM" id="MobiDB-lite"/>
    </source>
</evidence>
<evidence type="ECO:0000313" key="3">
    <source>
        <dbReference type="Proteomes" id="UP001152622"/>
    </source>
</evidence>
<feature type="region of interest" description="Disordered" evidence="1">
    <location>
        <begin position="1"/>
        <end position="46"/>
    </location>
</feature>
<dbReference type="AlphaFoldDB" id="A0A9Q1EBQ2"/>
<dbReference type="Proteomes" id="UP001152622">
    <property type="component" value="Chromosome 20"/>
</dbReference>
<organism evidence="2 3">
    <name type="scientific">Synaphobranchus kaupii</name>
    <name type="common">Kaup's arrowtooth eel</name>
    <dbReference type="NCBI Taxonomy" id="118154"/>
    <lineage>
        <taxon>Eukaryota</taxon>
        <taxon>Metazoa</taxon>
        <taxon>Chordata</taxon>
        <taxon>Craniata</taxon>
        <taxon>Vertebrata</taxon>
        <taxon>Euteleostomi</taxon>
        <taxon>Actinopterygii</taxon>
        <taxon>Neopterygii</taxon>
        <taxon>Teleostei</taxon>
        <taxon>Anguilliformes</taxon>
        <taxon>Synaphobranchidae</taxon>
        <taxon>Synaphobranchus</taxon>
    </lineage>
</organism>
<reference evidence="2" key="1">
    <citation type="journal article" date="2023" name="Science">
        <title>Genome structures resolve the early diversification of teleost fishes.</title>
        <authorList>
            <person name="Parey E."/>
            <person name="Louis A."/>
            <person name="Montfort J."/>
            <person name="Bouchez O."/>
            <person name="Roques C."/>
            <person name="Iampietro C."/>
            <person name="Lluch J."/>
            <person name="Castinel A."/>
            <person name="Donnadieu C."/>
            <person name="Desvignes T."/>
            <person name="Floi Bucao C."/>
            <person name="Jouanno E."/>
            <person name="Wen M."/>
            <person name="Mejri S."/>
            <person name="Dirks R."/>
            <person name="Jansen H."/>
            <person name="Henkel C."/>
            <person name="Chen W.J."/>
            <person name="Zahm M."/>
            <person name="Cabau C."/>
            <person name="Klopp C."/>
            <person name="Thompson A.W."/>
            <person name="Robinson-Rechavi M."/>
            <person name="Braasch I."/>
            <person name="Lecointre G."/>
            <person name="Bobe J."/>
            <person name="Postlethwait J.H."/>
            <person name="Berthelot C."/>
            <person name="Roest Crollius H."/>
            <person name="Guiguen Y."/>
        </authorList>
    </citation>
    <scope>NUCLEOTIDE SEQUENCE</scope>
    <source>
        <strain evidence="2">WJC10195</strain>
    </source>
</reference>
<protein>
    <submittedName>
        <fullName evidence="2">Uncharacterized protein</fullName>
    </submittedName>
</protein>
<feature type="compositionally biased region" description="Polar residues" evidence="1">
    <location>
        <begin position="26"/>
        <end position="46"/>
    </location>
</feature>
<dbReference type="EMBL" id="JAINUF010000020">
    <property type="protein sequence ID" value="KAJ8335831.1"/>
    <property type="molecule type" value="Genomic_DNA"/>
</dbReference>
<keyword evidence="3" id="KW-1185">Reference proteome</keyword>
<comment type="caution">
    <text evidence="2">The sequence shown here is derived from an EMBL/GenBank/DDBJ whole genome shotgun (WGS) entry which is preliminary data.</text>
</comment>
<accession>A0A9Q1EBQ2</accession>
<sequence>MWRWKASESRGLAVSSASPHAALRAAQSSTPTLGASGRSINHSTTVFPQLDPPTLYLHQEAYSTEALESVI</sequence>
<name>A0A9Q1EBQ2_SYNKA</name>
<proteinExistence type="predicted"/>
<evidence type="ECO:0000313" key="2">
    <source>
        <dbReference type="EMBL" id="KAJ8335831.1"/>
    </source>
</evidence>